<comment type="caution">
    <text evidence="6">The sequence shown here is derived from an EMBL/GenBank/DDBJ whole genome shotgun (WGS) entry which is preliminary data.</text>
</comment>
<keyword evidence="3 5" id="KW-1133">Transmembrane helix</keyword>
<dbReference type="InterPro" id="IPR050360">
    <property type="entry name" value="MFS_Sugar_Transporters"/>
</dbReference>
<protein>
    <recommendedName>
        <fullName evidence="8">Major facilitator superfamily (MFS) profile domain-containing protein</fullName>
    </recommendedName>
</protein>
<evidence type="ECO:0000256" key="4">
    <source>
        <dbReference type="ARBA" id="ARBA00023136"/>
    </source>
</evidence>
<dbReference type="EMBL" id="JAAFOW010001722">
    <property type="protein sequence ID" value="KAF5259497.1"/>
    <property type="molecule type" value="Genomic_DNA"/>
</dbReference>
<evidence type="ECO:0000313" key="7">
    <source>
        <dbReference type="Proteomes" id="UP000558688"/>
    </source>
</evidence>
<organism evidence="6 7">
    <name type="scientific">Fusarium oxysporum</name>
    <name type="common">Fusarium vascular wilt</name>
    <dbReference type="NCBI Taxonomy" id="5507"/>
    <lineage>
        <taxon>Eukaryota</taxon>
        <taxon>Fungi</taxon>
        <taxon>Dikarya</taxon>
        <taxon>Ascomycota</taxon>
        <taxon>Pezizomycotina</taxon>
        <taxon>Sordariomycetes</taxon>
        <taxon>Hypocreomycetidae</taxon>
        <taxon>Hypocreales</taxon>
        <taxon>Nectriaceae</taxon>
        <taxon>Fusarium</taxon>
        <taxon>Fusarium oxysporum species complex</taxon>
    </lineage>
</organism>
<name>A0A8H5A613_FUSOX</name>
<evidence type="ECO:0000256" key="1">
    <source>
        <dbReference type="ARBA" id="ARBA00004141"/>
    </source>
</evidence>
<dbReference type="AlphaFoldDB" id="A0A8H5A613"/>
<gene>
    <name evidence="6" type="ORF">FOXYS1_9892</name>
</gene>
<evidence type="ECO:0000313" key="6">
    <source>
        <dbReference type="EMBL" id="KAF5259497.1"/>
    </source>
</evidence>
<dbReference type="GO" id="GO:0016020">
    <property type="term" value="C:membrane"/>
    <property type="evidence" value="ECO:0007669"/>
    <property type="project" value="UniProtKB-SubCell"/>
</dbReference>
<feature type="transmembrane region" description="Helical" evidence="5">
    <location>
        <begin position="141"/>
        <end position="159"/>
    </location>
</feature>
<keyword evidence="4 5" id="KW-0472">Membrane</keyword>
<comment type="subcellular location">
    <subcellularLocation>
        <location evidence="1">Membrane</location>
        <topology evidence="1">Multi-pass membrane protein</topology>
    </subcellularLocation>
</comment>
<accession>A0A8H5A613</accession>
<reference evidence="6" key="1">
    <citation type="submission" date="2020-02" db="EMBL/GenBank/DDBJ databases">
        <title>Identification and distribution of gene clusters putatively required for synthesis of sphingolipid metabolism inhibitors in phylogenetically diverse species of the filamentous fungus Fusarium.</title>
        <authorList>
            <person name="Kim H.-S."/>
            <person name="Busman M."/>
            <person name="Brown D.W."/>
            <person name="Divon H."/>
            <person name="Uhlig S."/>
            <person name="Proctor R.H."/>
        </authorList>
    </citation>
    <scope>NUCLEOTIDE SEQUENCE [LARGE SCALE GENOMIC DNA]</scope>
    <source>
        <strain evidence="6">NRRL 39464</strain>
    </source>
</reference>
<dbReference type="InterPro" id="IPR005828">
    <property type="entry name" value="MFS_sugar_transport-like"/>
</dbReference>
<evidence type="ECO:0000256" key="5">
    <source>
        <dbReference type="SAM" id="Phobius"/>
    </source>
</evidence>
<dbReference type="GO" id="GO:0005351">
    <property type="term" value="F:carbohydrate:proton symporter activity"/>
    <property type="evidence" value="ECO:0007669"/>
    <property type="project" value="TreeGrafter"/>
</dbReference>
<feature type="transmembrane region" description="Helical" evidence="5">
    <location>
        <begin position="101"/>
        <end position="121"/>
    </location>
</feature>
<dbReference type="PANTHER" id="PTHR48022:SF52">
    <property type="entry name" value="SUGAR TRANSPORTER, PUTATIVE-RELATED"/>
    <property type="match status" value="1"/>
</dbReference>
<sequence length="955" mass="107964">MDYFRHSAYLVKLELADSHPYADPFCRHPSIPDHVCTRITSLAVKMGRNAEAKNVFATYHANGIEDDELALLEYTEVCQMINGKASEQTAGWLNYIRNGMVSYYFVPVLQSAGINGGLQIFNWLTVILASLFVDKVGRRKLFLGSSIGMLVTLIAVAICNERFLATGNKSAGYCMIPFPFLFNGAYDFAYSSLPTLYTAEIHPFDLRAKGVSSSLASAFGFGLFNQYVNQIALEAITWKYYLVFIAIVACQLPIIYFIFPKTKGLTVVERVSQIPQPSLYGYPRLASRKTKSLRPHKHLNRIIITKTRTAASQMSSTAVPDPSSGGSSDDNTELIIAVVALVISVLAFVIAILQALQQYLATATGFSSCSEAVIGKWAQFARRRMIWSEFRFEVQFEAPVIFVAKPSNTRGPLGDDALAKDESKKIIRLDGGNDNFKYTDTVKEFDNEYKQSTQRIIHTADNEKATWYGLLMAIVRMEKESREWQGKKSAEWVKAAGPRPPIDTEEPHAHHSLVVCMQRKRRTWDSMPKDFAKPYATTTISHLVEIAGMLGIHWRKFDLNTDQYRGQGNGFVLYGSYTDGLGITFNFQKQGPTWFEKNRVIPNYNVKQLCFGMAPTIFNQEKKVYADEAKGAESLQLGSLAEIAKTLVVLGCDINTVNYFRKPDQARHTHLFAVPFEILGMVGVGEMLHIKGTVFRMLPNPTVFYWDPSSFSLSALMTEYINCLRRLHETTLKDSEQVSKILKWAEADEKFPLLRTEGSTLDIFGEDINGANLVNHLNNLRSGVELCDEYFGRMKKPGLSMIKRVVRMHIQEVMGILHEKNEVDNTTKNDGNDEAFDDSPITIHDIDSASGEDKETLLIQMYFDRIRQNVVRNLSKQGLLSKRMKGRQDSFVSEDDRSATRPKHLGRFGDKELNEAWCVLMFRMLCWLQLHDFHKMDIHISKSDAYASRIPVYIV</sequence>
<dbReference type="PANTHER" id="PTHR48022">
    <property type="entry name" value="PLASTIDIC GLUCOSE TRANSPORTER 4"/>
    <property type="match status" value="1"/>
</dbReference>
<keyword evidence="2 5" id="KW-0812">Transmembrane</keyword>
<dbReference type="Proteomes" id="UP000558688">
    <property type="component" value="Unassembled WGS sequence"/>
</dbReference>
<feature type="transmembrane region" description="Helical" evidence="5">
    <location>
        <begin position="334"/>
        <end position="356"/>
    </location>
</feature>
<feature type="transmembrane region" description="Helical" evidence="5">
    <location>
        <begin position="240"/>
        <end position="259"/>
    </location>
</feature>
<proteinExistence type="predicted"/>
<dbReference type="Pfam" id="PF00083">
    <property type="entry name" value="Sugar_tr"/>
    <property type="match status" value="1"/>
</dbReference>
<evidence type="ECO:0008006" key="8">
    <source>
        <dbReference type="Google" id="ProtNLM"/>
    </source>
</evidence>
<dbReference type="Gene3D" id="1.20.1250.20">
    <property type="entry name" value="MFS general substrate transporter like domains"/>
    <property type="match status" value="1"/>
</dbReference>
<evidence type="ECO:0000256" key="2">
    <source>
        <dbReference type="ARBA" id="ARBA00022692"/>
    </source>
</evidence>
<dbReference type="SUPFAM" id="SSF103473">
    <property type="entry name" value="MFS general substrate transporter"/>
    <property type="match status" value="1"/>
</dbReference>
<dbReference type="InterPro" id="IPR036259">
    <property type="entry name" value="MFS_trans_sf"/>
</dbReference>
<feature type="transmembrane region" description="Helical" evidence="5">
    <location>
        <begin position="171"/>
        <end position="190"/>
    </location>
</feature>
<evidence type="ECO:0000256" key="3">
    <source>
        <dbReference type="ARBA" id="ARBA00022989"/>
    </source>
</evidence>